<evidence type="ECO:0000313" key="3">
    <source>
        <dbReference type="Proteomes" id="UP000460435"/>
    </source>
</evidence>
<feature type="region of interest" description="Disordered" evidence="1">
    <location>
        <begin position="1"/>
        <end position="51"/>
    </location>
</feature>
<evidence type="ECO:0008006" key="4">
    <source>
        <dbReference type="Google" id="ProtNLM"/>
    </source>
</evidence>
<gene>
    <name evidence="2" type="ORF">F7O44_08190</name>
</gene>
<dbReference type="Pfam" id="PF09720">
    <property type="entry name" value="Unstab_antitox"/>
    <property type="match status" value="1"/>
</dbReference>
<proteinExistence type="predicted"/>
<reference evidence="2 3" key="1">
    <citation type="submission" date="2019-11" db="EMBL/GenBank/DDBJ databases">
        <authorList>
            <person name="Li X.-J."/>
            <person name="Feng X.-M."/>
        </authorList>
    </citation>
    <scope>NUCLEOTIDE SEQUENCE [LARGE SCALE GENOMIC DNA]</scope>
    <source>
        <strain evidence="2 3">XMNu-373</strain>
    </source>
</reference>
<dbReference type="Proteomes" id="UP000460435">
    <property type="component" value="Unassembled WGS sequence"/>
</dbReference>
<sequence length="144" mass="16136">MSSRISRRMRRRRNQCSSAIAPSTTQRYTPMPEPFPMPRRAPEGGRSPSRLGVRTVLTPRLIFVTRQAEDVLQAALALPAHDRADVAAELLASLRDRPGVDQREVEEAWASEIGRRGRRVLAGDSVGEAWVDVRARLADRLAQR</sequence>
<protein>
    <recommendedName>
        <fullName evidence="4">Addiction module protein</fullName>
    </recommendedName>
</protein>
<comment type="caution">
    <text evidence="2">The sequence shown here is derived from an EMBL/GenBank/DDBJ whole genome shotgun (WGS) entry which is preliminary data.</text>
</comment>
<dbReference type="InterPro" id="IPR013406">
    <property type="entry name" value="CHP02574_addiction_mod"/>
</dbReference>
<dbReference type="AlphaFoldDB" id="A0A7K3M169"/>
<evidence type="ECO:0000313" key="2">
    <source>
        <dbReference type="EMBL" id="NDL57045.1"/>
    </source>
</evidence>
<keyword evidence="3" id="KW-1185">Reference proteome</keyword>
<feature type="compositionally biased region" description="Basic residues" evidence="1">
    <location>
        <begin position="1"/>
        <end position="14"/>
    </location>
</feature>
<name>A0A7K3M169_9ACTN</name>
<dbReference type="EMBL" id="WLZY01000002">
    <property type="protein sequence ID" value="NDL57045.1"/>
    <property type="molecule type" value="Genomic_DNA"/>
</dbReference>
<accession>A0A7K3M169</accession>
<organism evidence="2 3">
    <name type="scientific">Phytoactinopolyspora mesophila</name>
    <dbReference type="NCBI Taxonomy" id="2650750"/>
    <lineage>
        <taxon>Bacteria</taxon>
        <taxon>Bacillati</taxon>
        <taxon>Actinomycetota</taxon>
        <taxon>Actinomycetes</taxon>
        <taxon>Jiangellales</taxon>
        <taxon>Jiangellaceae</taxon>
        <taxon>Phytoactinopolyspora</taxon>
    </lineage>
</organism>
<evidence type="ECO:0000256" key="1">
    <source>
        <dbReference type="SAM" id="MobiDB-lite"/>
    </source>
</evidence>